<gene>
    <name evidence="2" type="ORF">DZ860_06990</name>
</gene>
<comment type="caution">
    <text evidence="2">The sequence shown here is derived from an EMBL/GenBank/DDBJ whole genome shotgun (WGS) entry which is preliminary data.</text>
</comment>
<sequence>MAKRSPIVEISSYGIYSQWDSKSKHLPKIQEFTTKVPAEVDIEFGFVVNIKKAKGAVIEYCIDHPGITNKKGQLLEAFTGELHINSNDWDFYLGDTIWEPLDDKAGKWRMTLSLDSRVIAEKTFTVFLPDEAQFWKQRGF</sequence>
<feature type="domain" description="DUF3859" evidence="1">
    <location>
        <begin position="5"/>
        <end position="126"/>
    </location>
</feature>
<dbReference type="AlphaFoldDB" id="A0A3A6QQK4"/>
<reference evidence="2 3" key="1">
    <citation type="submission" date="2018-08" db="EMBL/GenBank/DDBJ databases">
        <title>Vibrio isolated from the Eastern China Marginal Seas.</title>
        <authorList>
            <person name="Li Y."/>
        </authorList>
    </citation>
    <scope>NUCLEOTIDE SEQUENCE [LARGE SCALE GENOMIC DNA]</scope>
    <source>
        <strain evidence="2 3">BEI233</strain>
    </source>
</reference>
<keyword evidence="3" id="KW-1185">Reference proteome</keyword>
<dbReference type="Pfam" id="PF12975">
    <property type="entry name" value="DUF3859"/>
    <property type="match status" value="1"/>
</dbReference>
<evidence type="ECO:0000259" key="1">
    <source>
        <dbReference type="Pfam" id="PF12975"/>
    </source>
</evidence>
<evidence type="ECO:0000313" key="3">
    <source>
        <dbReference type="Proteomes" id="UP000273252"/>
    </source>
</evidence>
<name>A0A3A6QQK4_9VIBR</name>
<dbReference type="InterPro" id="IPR024331">
    <property type="entry name" value="DUF3859"/>
</dbReference>
<evidence type="ECO:0000313" key="2">
    <source>
        <dbReference type="EMBL" id="RJX72896.1"/>
    </source>
</evidence>
<proteinExistence type="predicted"/>
<organism evidence="2 3">
    <name type="scientific">Vibrio sinensis</name>
    <dbReference type="NCBI Taxonomy" id="2302434"/>
    <lineage>
        <taxon>Bacteria</taxon>
        <taxon>Pseudomonadati</taxon>
        <taxon>Pseudomonadota</taxon>
        <taxon>Gammaproteobacteria</taxon>
        <taxon>Vibrionales</taxon>
        <taxon>Vibrionaceae</taxon>
        <taxon>Vibrio</taxon>
    </lineage>
</organism>
<dbReference type="Gene3D" id="2.60.40.2390">
    <property type="match status" value="1"/>
</dbReference>
<accession>A0A3A6QQK4</accession>
<dbReference type="Proteomes" id="UP000273252">
    <property type="component" value="Unassembled WGS sequence"/>
</dbReference>
<dbReference type="EMBL" id="QVMU01000004">
    <property type="protein sequence ID" value="RJX72896.1"/>
    <property type="molecule type" value="Genomic_DNA"/>
</dbReference>
<dbReference type="RefSeq" id="WP_120030220.1">
    <property type="nucleotide sequence ID" value="NZ_QVMU01000004.1"/>
</dbReference>
<dbReference type="OrthoDB" id="9789349at2"/>
<protein>
    <submittedName>
        <fullName evidence="2">DUF3859 domain-containing protein</fullName>
    </submittedName>
</protein>